<feature type="compositionally biased region" description="Basic and acidic residues" evidence="1">
    <location>
        <begin position="86"/>
        <end position="114"/>
    </location>
</feature>
<organism evidence="2 3">
    <name type="scientific">Riccia fluitans</name>
    <dbReference type="NCBI Taxonomy" id="41844"/>
    <lineage>
        <taxon>Eukaryota</taxon>
        <taxon>Viridiplantae</taxon>
        <taxon>Streptophyta</taxon>
        <taxon>Embryophyta</taxon>
        <taxon>Marchantiophyta</taxon>
        <taxon>Marchantiopsida</taxon>
        <taxon>Marchantiidae</taxon>
        <taxon>Marchantiales</taxon>
        <taxon>Ricciaceae</taxon>
        <taxon>Riccia</taxon>
    </lineage>
</organism>
<name>A0ABD1XWE4_9MARC</name>
<evidence type="ECO:0000313" key="2">
    <source>
        <dbReference type="EMBL" id="KAL2613266.1"/>
    </source>
</evidence>
<reference evidence="2 3" key="1">
    <citation type="submission" date="2024-09" db="EMBL/GenBank/DDBJ databases">
        <title>Chromosome-scale assembly of Riccia fluitans.</title>
        <authorList>
            <person name="Paukszto L."/>
            <person name="Sawicki J."/>
            <person name="Karawczyk K."/>
            <person name="Piernik-Szablinska J."/>
            <person name="Szczecinska M."/>
            <person name="Mazdziarz M."/>
        </authorList>
    </citation>
    <scope>NUCLEOTIDE SEQUENCE [LARGE SCALE GENOMIC DNA]</scope>
    <source>
        <strain evidence="2">Rf_01</strain>
        <tissue evidence="2">Aerial parts of the thallus</tissue>
    </source>
</reference>
<feature type="region of interest" description="Disordered" evidence="1">
    <location>
        <begin position="1"/>
        <end position="33"/>
    </location>
</feature>
<feature type="region of interest" description="Disordered" evidence="1">
    <location>
        <begin position="65"/>
        <end position="123"/>
    </location>
</feature>
<dbReference type="Proteomes" id="UP001605036">
    <property type="component" value="Unassembled WGS sequence"/>
</dbReference>
<evidence type="ECO:0000313" key="3">
    <source>
        <dbReference type="Proteomes" id="UP001605036"/>
    </source>
</evidence>
<protein>
    <submittedName>
        <fullName evidence="2">Uncharacterized protein</fullName>
    </submittedName>
</protein>
<sequence>MKGLLSGMSLPTLLSKSPKRHLKPTSGGSRKKLRKSYELCVKAQVAVGNIAGEPSKSVFVEHVRQESHENEENAANFIEPQDEEEKEHFVEPQENRIETHESLGAVRAKEHEPAPKTPRQIMT</sequence>
<feature type="compositionally biased region" description="Basic residues" evidence="1">
    <location>
        <begin position="17"/>
        <end position="33"/>
    </location>
</feature>
<accession>A0ABD1XWE4</accession>
<dbReference type="EMBL" id="JBHFFA010000007">
    <property type="protein sequence ID" value="KAL2613266.1"/>
    <property type="molecule type" value="Genomic_DNA"/>
</dbReference>
<gene>
    <name evidence="2" type="ORF">R1flu_024958</name>
</gene>
<comment type="caution">
    <text evidence="2">The sequence shown here is derived from an EMBL/GenBank/DDBJ whole genome shotgun (WGS) entry which is preliminary data.</text>
</comment>
<evidence type="ECO:0000256" key="1">
    <source>
        <dbReference type="SAM" id="MobiDB-lite"/>
    </source>
</evidence>
<proteinExistence type="predicted"/>
<dbReference type="AlphaFoldDB" id="A0ABD1XWE4"/>
<keyword evidence="3" id="KW-1185">Reference proteome</keyword>